<keyword evidence="5" id="KW-0620">Polyamine biosynthesis</keyword>
<dbReference type="CDD" id="cd11592">
    <property type="entry name" value="Agmatinase_PAH"/>
    <property type="match status" value="1"/>
</dbReference>
<dbReference type="Proteomes" id="UP000231358">
    <property type="component" value="Unassembled WGS sequence"/>
</dbReference>
<dbReference type="InterPro" id="IPR023696">
    <property type="entry name" value="Ureohydrolase_dom_sf"/>
</dbReference>
<evidence type="ECO:0000259" key="9">
    <source>
        <dbReference type="Pfam" id="PF13185"/>
    </source>
</evidence>
<comment type="similarity">
    <text evidence="7 8">Belongs to the arginase family.</text>
</comment>
<dbReference type="PROSITE" id="PS01320">
    <property type="entry name" value="UPF0067"/>
    <property type="match status" value="1"/>
</dbReference>
<protein>
    <submittedName>
        <fullName evidence="10">Arginase</fullName>
    </submittedName>
</protein>
<dbReference type="GO" id="GO:0008295">
    <property type="term" value="P:spermidine biosynthetic process"/>
    <property type="evidence" value="ECO:0007669"/>
    <property type="project" value="UniProtKB-KW"/>
</dbReference>
<evidence type="ECO:0000256" key="8">
    <source>
        <dbReference type="RuleBase" id="RU003684"/>
    </source>
</evidence>
<dbReference type="GO" id="GO:0046872">
    <property type="term" value="F:metal ion binding"/>
    <property type="evidence" value="ECO:0007669"/>
    <property type="project" value="UniProtKB-KW"/>
</dbReference>
<dbReference type="Gene3D" id="3.40.800.10">
    <property type="entry name" value="Ureohydrolase domain"/>
    <property type="match status" value="1"/>
</dbReference>
<dbReference type="PANTHER" id="PTHR11358:SF28">
    <property type="entry name" value="HYPOTHETICAL ARGINASE FAMILY PROTEIN (EUROFUNG)"/>
    <property type="match status" value="1"/>
</dbReference>
<dbReference type="AlphaFoldDB" id="A0A2G7FWS6"/>
<reference evidence="10 11" key="1">
    <citation type="submission" date="2017-05" db="EMBL/GenBank/DDBJ databases">
        <title>Genome sequence for an aflatoxigenic pathogen of Argentinian peanut, Aspergillus arachidicola.</title>
        <authorList>
            <person name="Moore G."/>
            <person name="Beltz S.B."/>
            <person name="Mack B.M."/>
        </authorList>
    </citation>
    <scope>NUCLEOTIDE SEQUENCE [LARGE SCALE GENOMIC DNA]</scope>
    <source>
        <strain evidence="10 11">CBS 117610</strain>
    </source>
</reference>
<keyword evidence="4" id="KW-0745">Spermidine biosynthesis</keyword>
<dbReference type="InterPro" id="IPR029016">
    <property type="entry name" value="GAF-like_dom_sf"/>
</dbReference>
<keyword evidence="6" id="KW-0464">Manganese</keyword>
<keyword evidence="2" id="KW-0479">Metal-binding</keyword>
<dbReference type="PANTHER" id="PTHR11358">
    <property type="entry name" value="ARGINASE/AGMATINASE"/>
    <property type="match status" value="1"/>
</dbReference>
<dbReference type="Pfam" id="PF00491">
    <property type="entry name" value="Arginase"/>
    <property type="match status" value="1"/>
</dbReference>
<dbReference type="PRINTS" id="PR00116">
    <property type="entry name" value="ARGINASE"/>
</dbReference>
<dbReference type="GO" id="GO:0008783">
    <property type="term" value="F:agmatinase activity"/>
    <property type="evidence" value="ECO:0007669"/>
    <property type="project" value="TreeGrafter"/>
</dbReference>
<keyword evidence="3 8" id="KW-0378">Hydrolase</keyword>
<dbReference type="InterPro" id="IPR003018">
    <property type="entry name" value="GAF"/>
</dbReference>
<dbReference type="FunFam" id="3.30.450.40:FF:000048">
    <property type="entry name" value="Free methionine-R-sulfoxide reductase"/>
    <property type="match status" value="1"/>
</dbReference>
<dbReference type="InterPro" id="IPR006035">
    <property type="entry name" value="Ureohydrolase"/>
</dbReference>
<organism evidence="10 11">
    <name type="scientific">Aspergillus arachidicola</name>
    <dbReference type="NCBI Taxonomy" id="656916"/>
    <lineage>
        <taxon>Eukaryota</taxon>
        <taxon>Fungi</taxon>
        <taxon>Dikarya</taxon>
        <taxon>Ascomycota</taxon>
        <taxon>Pezizomycotina</taxon>
        <taxon>Eurotiomycetes</taxon>
        <taxon>Eurotiomycetidae</taxon>
        <taxon>Eurotiales</taxon>
        <taxon>Aspergillaceae</taxon>
        <taxon>Aspergillus</taxon>
        <taxon>Aspergillus subgen. Circumdati</taxon>
    </lineage>
</organism>
<dbReference type="InterPro" id="IPR000614">
    <property type="entry name" value="FRMsr_CS"/>
</dbReference>
<accession>A0A2G7FWS6</accession>
<dbReference type="Pfam" id="PF13185">
    <property type="entry name" value="GAF_2"/>
    <property type="match status" value="1"/>
</dbReference>
<keyword evidence="11" id="KW-1185">Reference proteome</keyword>
<dbReference type="EMBL" id="NEXV01000350">
    <property type="protein sequence ID" value="PIG85040.1"/>
    <property type="molecule type" value="Genomic_DNA"/>
</dbReference>
<evidence type="ECO:0000256" key="1">
    <source>
        <dbReference type="ARBA" id="ARBA00001936"/>
    </source>
</evidence>
<evidence type="ECO:0000256" key="3">
    <source>
        <dbReference type="ARBA" id="ARBA00022801"/>
    </source>
</evidence>
<comment type="caution">
    <text evidence="10">The sequence shown here is derived from an EMBL/GenBank/DDBJ whole genome shotgun (WGS) entry which is preliminary data.</text>
</comment>
<gene>
    <name evidence="10" type="ORF">AARAC_000595</name>
</gene>
<dbReference type="STRING" id="656916.A0A2G7FWS6"/>
<proteinExistence type="inferred from homology"/>
<dbReference type="SUPFAM" id="SSF55781">
    <property type="entry name" value="GAF domain-like"/>
    <property type="match status" value="1"/>
</dbReference>
<evidence type="ECO:0000256" key="5">
    <source>
        <dbReference type="ARBA" id="ARBA00023115"/>
    </source>
</evidence>
<evidence type="ECO:0000313" key="10">
    <source>
        <dbReference type="EMBL" id="PIG85040.1"/>
    </source>
</evidence>
<evidence type="ECO:0000256" key="7">
    <source>
        <dbReference type="PROSITE-ProRule" id="PRU00742"/>
    </source>
</evidence>
<comment type="cofactor">
    <cofactor evidence="1">
        <name>Mn(2+)</name>
        <dbReference type="ChEBI" id="CHEBI:29035"/>
    </cofactor>
</comment>
<dbReference type="InterPro" id="IPR020855">
    <property type="entry name" value="Ureohydrolase_Mn_BS"/>
</dbReference>
<evidence type="ECO:0000256" key="2">
    <source>
        <dbReference type="ARBA" id="ARBA00022723"/>
    </source>
</evidence>
<name>A0A2G7FWS6_9EURO</name>
<dbReference type="PROSITE" id="PS51409">
    <property type="entry name" value="ARGINASE_2"/>
    <property type="match status" value="1"/>
</dbReference>
<dbReference type="GO" id="GO:0033389">
    <property type="term" value="P:putrescine biosynthetic process from arginine, via agmatine"/>
    <property type="evidence" value="ECO:0007669"/>
    <property type="project" value="TreeGrafter"/>
</dbReference>
<dbReference type="SUPFAM" id="SSF52768">
    <property type="entry name" value="Arginase/deacetylase"/>
    <property type="match status" value="1"/>
</dbReference>
<dbReference type="Gene3D" id="3.30.450.40">
    <property type="match status" value="1"/>
</dbReference>
<dbReference type="PROSITE" id="PS01053">
    <property type="entry name" value="ARGINASE_1"/>
    <property type="match status" value="1"/>
</dbReference>
<sequence>MLGPYVHKRAPAELAFSCITVSQSTMIPYSLLTLIVSTAAVAREIVFPPIAAIQGSGQVPLGKDDTVDIVTGSQFSGLTTFGHLPYVNCLMDDQAHSTPYDIAILGAPFDTGVTARPGARFGPVGIRLGSRRLQGWSIYTGVNVFESWAKMVDCGDAPLTPLDNTVALKQLDLAHKVISSRPTNSTERGHTPRILTLGGDHTTTLSALRSTYDKWGPVSVIHFDSHLDTWDPKVLGGGISHYAGVNHGTFLHIAHEEGLIRNTSLHVGIRAPVIRPKGDIRNDIRCGFEIIKARDLDRVGISGIVEQIKARVGDSKVYISVDIDVLDPAYAPATGTAEPGGFTTRELLSILDALHGLPVIGADVVEVAPVYDTTAETTTLAAAEVAHSLLYLMVETPPHADSSYFGENASKSDIYTQVLEQAQGLVYGQRNWVRKNSNFSNVASLLWHAYAALPSPSSSVNWAGFYIRQDKFPNAQSTESQNQKQVLWLGPFQGRPACQEIRFGRGVCGTAAEKRETVLVGDVLSFPGHIACDASSRSEIVVPILVGGETVAIIDIDCTEPDGFDEVDRQYLEDLAKLLAEACDW</sequence>
<evidence type="ECO:0000256" key="6">
    <source>
        <dbReference type="ARBA" id="ARBA00023211"/>
    </source>
</evidence>
<dbReference type="FunFam" id="3.40.800.10:FF:000001">
    <property type="entry name" value="Agmatinase"/>
    <property type="match status" value="1"/>
</dbReference>
<evidence type="ECO:0000313" key="11">
    <source>
        <dbReference type="Proteomes" id="UP000231358"/>
    </source>
</evidence>
<evidence type="ECO:0000256" key="4">
    <source>
        <dbReference type="ARBA" id="ARBA00023066"/>
    </source>
</evidence>
<feature type="domain" description="GAF" evidence="9">
    <location>
        <begin position="495"/>
        <end position="582"/>
    </location>
</feature>